<dbReference type="InterPro" id="IPR002792">
    <property type="entry name" value="TRAM_dom"/>
</dbReference>
<feature type="binding site" evidence="8">
    <location>
        <position position="84"/>
    </location>
    <ligand>
        <name>[4Fe-4S] cluster</name>
        <dbReference type="ChEBI" id="CHEBI:49883"/>
        <label>1</label>
    </ligand>
</feature>
<evidence type="ECO:0000256" key="6">
    <source>
        <dbReference type="ARBA" id="ARBA00023004"/>
    </source>
</evidence>
<dbReference type="PROSITE" id="PS01278">
    <property type="entry name" value="MTTASE_RADICAL"/>
    <property type="match status" value="1"/>
</dbReference>
<dbReference type="InterPro" id="IPR006638">
    <property type="entry name" value="Elp3/MiaA/NifB-like_rSAM"/>
</dbReference>
<dbReference type="SFLD" id="SFLDG01061">
    <property type="entry name" value="methylthiotransferase"/>
    <property type="match status" value="1"/>
</dbReference>
<dbReference type="Gene3D" id="2.40.50.140">
    <property type="entry name" value="Nucleic acid-binding proteins"/>
    <property type="match status" value="1"/>
</dbReference>
<evidence type="ECO:0000256" key="1">
    <source>
        <dbReference type="ARBA" id="ARBA00022485"/>
    </source>
</evidence>
<dbReference type="SUPFAM" id="SSF102114">
    <property type="entry name" value="Radical SAM enzymes"/>
    <property type="match status" value="1"/>
</dbReference>
<dbReference type="EC" id="2.8.4.4" evidence="8"/>
<feature type="domain" description="Radical SAM core" evidence="11">
    <location>
        <begin position="146"/>
        <end position="376"/>
    </location>
</feature>
<dbReference type="InterPro" id="IPR023404">
    <property type="entry name" value="rSAM_horseshoe"/>
</dbReference>
<comment type="caution">
    <text evidence="12">The sequence shown here is derived from an EMBL/GenBank/DDBJ whole genome shotgun (WGS) entry which is preliminary data.</text>
</comment>
<dbReference type="PROSITE" id="PS51918">
    <property type="entry name" value="RADICAL_SAM"/>
    <property type="match status" value="1"/>
</dbReference>
<evidence type="ECO:0000259" key="11">
    <source>
        <dbReference type="PROSITE" id="PS51918"/>
    </source>
</evidence>
<dbReference type="InterPro" id="IPR005839">
    <property type="entry name" value="Methylthiotransferase"/>
</dbReference>
<dbReference type="Gene3D" id="3.40.50.12160">
    <property type="entry name" value="Methylthiotransferase, N-terminal domain"/>
    <property type="match status" value="1"/>
</dbReference>
<dbReference type="Pfam" id="PF04055">
    <property type="entry name" value="Radical_SAM"/>
    <property type="match status" value="1"/>
</dbReference>
<evidence type="ECO:0000256" key="3">
    <source>
        <dbReference type="ARBA" id="ARBA00022679"/>
    </source>
</evidence>
<dbReference type="SFLD" id="SFLDG01082">
    <property type="entry name" value="B12-binding_domain_containing"/>
    <property type="match status" value="1"/>
</dbReference>
<feature type="binding site" evidence="8">
    <location>
        <position position="14"/>
    </location>
    <ligand>
        <name>[4Fe-4S] cluster</name>
        <dbReference type="ChEBI" id="CHEBI:49883"/>
        <label>1</label>
    </ligand>
</feature>
<evidence type="ECO:0000313" key="13">
    <source>
        <dbReference type="Proteomes" id="UP000315525"/>
    </source>
</evidence>
<keyword evidence="7 8" id="KW-0411">Iron-sulfur</keyword>
<dbReference type="PANTHER" id="PTHR43837">
    <property type="entry name" value="RIBOSOMAL PROTEIN S12 METHYLTHIOTRANSFERASE RIMO"/>
    <property type="match status" value="1"/>
</dbReference>
<dbReference type="InterPro" id="IPR005840">
    <property type="entry name" value="Ribosomal_uS12_MeSTrfase_RimO"/>
</dbReference>
<keyword evidence="5 8" id="KW-0479">Metal-binding</keyword>
<evidence type="ECO:0000256" key="2">
    <source>
        <dbReference type="ARBA" id="ARBA00022490"/>
    </source>
</evidence>
<dbReference type="AlphaFoldDB" id="A0A523UVU8"/>
<feature type="domain" description="MTTase N-terminal" evidence="10">
    <location>
        <begin position="5"/>
        <end position="121"/>
    </location>
</feature>
<dbReference type="FunFam" id="3.80.30.20:FF:000001">
    <property type="entry name" value="tRNA-2-methylthio-N(6)-dimethylallyladenosine synthase 2"/>
    <property type="match status" value="1"/>
</dbReference>
<dbReference type="SMART" id="SM00729">
    <property type="entry name" value="Elp3"/>
    <property type="match status" value="1"/>
</dbReference>
<dbReference type="CDD" id="cd01335">
    <property type="entry name" value="Radical_SAM"/>
    <property type="match status" value="1"/>
</dbReference>
<dbReference type="Proteomes" id="UP000315525">
    <property type="component" value="Unassembled WGS sequence"/>
</dbReference>
<evidence type="ECO:0000313" key="12">
    <source>
        <dbReference type="EMBL" id="TET46657.1"/>
    </source>
</evidence>
<evidence type="ECO:0000256" key="7">
    <source>
        <dbReference type="ARBA" id="ARBA00023014"/>
    </source>
</evidence>
<feature type="domain" description="TRAM" evidence="9">
    <location>
        <begin position="379"/>
        <end position="447"/>
    </location>
</feature>
<dbReference type="GO" id="GO:0103039">
    <property type="term" value="F:protein methylthiotransferase activity"/>
    <property type="evidence" value="ECO:0007669"/>
    <property type="project" value="UniProtKB-EC"/>
</dbReference>
<dbReference type="NCBIfam" id="TIGR00089">
    <property type="entry name" value="MiaB/RimO family radical SAM methylthiotransferase"/>
    <property type="match status" value="1"/>
</dbReference>
<gene>
    <name evidence="8 12" type="primary">rimO</name>
    <name evidence="12" type="ORF">E3J62_03375</name>
</gene>
<dbReference type="Pfam" id="PF00919">
    <property type="entry name" value="UPF0004"/>
    <property type="match status" value="1"/>
</dbReference>
<comment type="similarity">
    <text evidence="8">Belongs to the methylthiotransferase family. RimO subfamily.</text>
</comment>
<dbReference type="PROSITE" id="PS50926">
    <property type="entry name" value="TRAM"/>
    <property type="match status" value="1"/>
</dbReference>
<evidence type="ECO:0000256" key="8">
    <source>
        <dbReference type="HAMAP-Rule" id="MF_01865"/>
    </source>
</evidence>
<keyword evidence="12" id="KW-0687">Ribonucleoprotein</keyword>
<dbReference type="GO" id="GO:0006400">
    <property type="term" value="P:tRNA modification"/>
    <property type="evidence" value="ECO:0007669"/>
    <property type="project" value="InterPro"/>
</dbReference>
<evidence type="ECO:0000256" key="5">
    <source>
        <dbReference type="ARBA" id="ARBA00022723"/>
    </source>
</evidence>
<evidence type="ECO:0000256" key="4">
    <source>
        <dbReference type="ARBA" id="ARBA00022691"/>
    </source>
</evidence>
<keyword evidence="3 8" id="KW-0808">Transferase</keyword>
<feature type="binding site" evidence="8">
    <location>
        <position position="160"/>
    </location>
    <ligand>
        <name>[4Fe-4S] cluster</name>
        <dbReference type="ChEBI" id="CHEBI:49883"/>
        <label>2</label>
        <note>4Fe-4S-S-AdoMet</note>
    </ligand>
</feature>
<dbReference type="SFLD" id="SFLDS00029">
    <property type="entry name" value="Radical_SAM"/>
    <property type="match status" value="1"/>
</dbReference>
<keyword evidence="1 8" id="KW-0004">4Fe-4S</keyword>
<keyword evidence="2 8" id="KW-0963">Cytoplasm</keyword>
<dbReference type="InterPro" id="IPR012340">
    <property type="entry name" value="NA-bd_OB-fold"/>
</dbReference>
<dbReference type="NCBIfam" id="TIGR01125">
    <property type="entry name" value="30S ribosomal protein S12 methylthiotransferase RimO"/>
    <property type="match status" value="1"/>
</dbReference>
<proteinExistence type="inferred from homology"/>
<dbReference type="InterPro" id="IPR038135">
    <property type="entry name" value="Methylthiotransferase_N_sf"/>
</dbReference>
<comment type="subcellular location">
    <subcellularLocation>
        <location evidence="8">Cytoplasm</location>
    </subcellularLocation>
</comment>
<dbReference type="InterPro" id="IPR058240">
    <property type="entry name" value="rSAM_sf"/>
</dbReference>
<dbReference type="InterPro" id="IPR020612">
    <property type="entry name" value="Methylthiotransferase_CS"/>
</dbReference>
<keyword evidence="12" id="KW-0689">Ribosomal protein</keyword>
<dbReference type="GO" id="GO:0005829">
    <property type="term" value="C:cytosol"/>
    <property type="evidence" value="ECO:0007669"/>
    <property type="project" value="TreeGrafter"/>
</dbReference>
<keyword evidence="6 8" id="KW-0408">Iron</keyword>
<sequence length="453" mass="50664">MCNKISFSLISLGCPKALVDSEVLLGKMVKNGFLLCEVPSESDIAIVNTCCFVEEATRESHAAIEDVLALKLSGAVKGVVVFGCMSQRYKEGLLVKYPGLDAVVGLTERDELPQICMSILSGQLSPRVIVSRCFDKVLDGRSRLRMTPKHYTYLKISEGCSNKCAYCIIPSIRGPMRSRSMEELLIEARELSSDGTVELNLIAQDTAAYGQDVHGASRLPQLIHKLSGIESIRWIRILYAHPAHISEELINTMATNEKVVKYIDVPIQHACDTILDRMKRLIDRNGLSSLVSLMKEKIEGLVLRTTIMVGFPGETEENFKEVLDFTRKIQFDRLGVFRYSKEEGTEAFDLPDQVGEDLKMKRFELLMKTQQEIAFKKNKELVGKIVKAIVDEKCKKGGFAWVGRTYGDAPEIDNRVYFDDKSLTPGTILDAKIITADGYDLIAEPTHEGLKRK</sequence>
<dbReference type="InterPro" id="IPR007197">
    <property type="entry name" value="rSAM"/>
</dbReference>
<dbReference type="PROSITE" id="PS51449">
    <property type="entry name" value="MTTASE_N"/>
    <property type="match status" value="1"/>
</dbReference>
<feature type="binding site" evidence="8">
    <location>
        <position position="167"/>
    </location>
    <ligand>
        <name>[4Fe-4S] cluster</name>
        <dbReference type="ChEBI" id="CHEBI:49883"/>
        <label>2</label>
        <note>4Fe-4S-S-AdoMet</note>
    </ligand>
</feature>
<name>A0A523UVU8_UNCT6</name>
<evidence type="ECO:0000259" key="9">
    <source>
        <dbReference type="PROSITE" id="PS50926"/>
    </source>
</evidence>
<comment type="catalytic activity">
    <reaction evidence="8">
        <text>L-aspartate(89)-[ribosomal protein uS12]-hydrogen + (sulfur carrier)-SH + AH2 + 2 S-adenosyl-L-methionine = 3-methylsulfanyl-L-aspartate(89)-[ribosomal protein uS12]-hydrogen + (sulfur carrier)-H + 5'-deoxyadenosine + L-methionine + A + S-adenosyl-L-homocysteine + 2 H(+)</text>
        <dbReference type="Rhea" id="RHEA:37087"/>
        <dbReference type="Rhea" id="RHEA-COMP:10460"/>
        <dbReference type="Rhea" id="RHEA-COMP:10461"/>
        <dbReference type="Rhea" id="RHEA-COMP:14737"/>
        <dbReference type="Rhea" id="RHEA-COMP:14739"/>
        <dbReference type="ChEBI" id="CHEBI:13193"/>
        <dbReference type="ChEBI" id="CHEBI:15378"/>
        <dbReference type="ChEBI" id="CHEBI:17319"/>
        <dbReference type="ChEBI" id="CHEBI:17499"/>
        <dbReference type="ChEBI" id="CHEBI:29917"/>
        <dbReference type="ChEBI" id="CHEBI:29961"/>
        <dbReference type="ChEBI" id="CHEBI:57844"/>
        <dbReference type="ChEBI" id="CHEBI:57856"/>
        <dbReference type="ChEBI" id="CHEBI:59789"/>
        <dbReference type="ChEBI" id="CHEBI:64428"/>
        <dbReference type="ChEBI" id="CHEBI:73599"/>
        <dbReference type="EC" id="2.8.4.4"/>
    </reaction>
</comment>
<accession>A0A523UVU8</accession>
<dbReference type="InterPro" id="IPR013848">
    <property type="entry name" value="Methylthiotransferase_N"/>
</dbReference>
<comment type="function">
    <text evidence="8">Catalyzes the methylthiolation of an aspartic acid residue of ribosomal protein uS12.</text>
</comment>
<reference evidence="12 13" key="1">
    <citation type="submission" date="2019-03" db="EMBL/GenBank/DDBJ databases">
        <title>Metabolic potential of uncultured bacteria and archaea associated with petroleum seepage in deep-sea sediments.</title>
        <authorList>
            <person name="Dong X."/>
            <person name="Hubert C."/>
        </authorList>
    </citation>
    <scope>NUCLEOTIDE SEQUENCE [LARGE SCALE GENOMIC DNA]</scope>
    <source>
        <strain evidence="12">E44_bin18</strain>
    </source>
</reference>
<dbReference type="Gene3D" id="3.80.30.20">
    <property type="entry name" value="tm_1862 like domain"/>
    <property type="match status" value="1"/>
</dbReference>
<comment type="cofactor">
    <cofactor evidence="8">
        <name>[4Fe-4S] cluster</name>
        <dbReference type="ChEBI" id="CHEBI:49883"/>
    </cofactor>
    <text evidence="8">Binds 2 [4Fe-4S] clusters. One cluster is coordinated with 3 cysteines and an exchangeable S-adenosyl-L-methionine.</text>
</comment>
<dbReference type="GO" id="GO:0046872">
    <property type="term" value="F:metal ion binding"/>
    <property type="evidence" value="ECO:0007669"/>
    <property type="project" value="UniProtKB-KW"/>
</dbReference>
<dbReference type="PANTHER" id="PTHR43837:SF1">
    <property type="entry name" value="RIBOSOMAL PROTEIN US12 METHYLTHIOTRANSFERASE RIMO"/>
    <property type="match status" value="1"/>
</dbReference>
<evidence type="ECO:0000259" key="10">
    <source>
        <dbReference type="PROSITE" id="PS51449"/>
    </source>
</evidence>
<dbReference type="GO" id="GO:0005840">
    <property type="term" value="C:ribosome"/>
    <property type="evidence" value="ECO:0007669"/>
    <property type="project" value="UniProtKB-KW"/>
</dbReference>
<dbReference type="Pfam" id="PF18693">
    <property type="entry name" value="TRAM_2"/>
    <property type="match status" value="1"/>
</dbReference>
<dbReference type="EMBL" id="SOJN01000046">
    <property type="protein sequence ID" value="TET46657.1"/>
    <property type="molecule type" value="Genomic_DNA"/>
</dbReference>
<dbReference type="HAMAP" id="MF_01865">
    <property type="entry name" value="MTTase_RimO"/>
    <property type="match status" value="1"/>
</dbReference>
<dbReference type="GO" id="GO:0035599">
    <property type="term" value="F:aspartic acid methylthiotransferase activity"/>
    <property type="evidence" value="ECO:0007669"/>
    <property type="project" value="TreeGrafter"/>
</dbReference>
<feature type="binding site" evidence="8">
    <location>
        <position position="164"/>
    </location>
    <ligand>
        <name>[4Fe-4S] cluster</name>
        <dbReference type="ChEBI" id="CHEBI:49883"/>
        <label>2</label>
        <note>4Fe-4S-S-AdoMet</note>
    </ligand>
</feature>
<dbReference type="SFLD" id="SFLDF00274">
    <property type="entry name" value="ribosomal_protein_S12_methylth"/>
    <property type="match status" value="1"/>
</dbReference>
<feature type="binding site" evidence="8">
    <location>
        <position position="50"/>
    </location>
    <ligand>
        <name>[4Fe-4S] cluster</name>
        <dbReference type="ChEBI" id="CHEBI:49883"/>
        <label>1</label>
    </ligand>
</feature>
<dbReference type="GO" id="GO:0051539">
    <property type="term" value="F:4 iron, 4 sulfur cluster binding"/>
    <property type="evidence" value="ECO:0007669"/>
    <property type="project" value="UniProtKB-UniRule"/>
</dbReference>
<keyword evidence="4 8" id="KW-0949">S-adenosyl-L-methionine</keyword>
<protein>
    <recommendedName>
        <fullName evidence="8">Ribosomal protein uS12 methylthiotransferase RimO</fullName>
        <shortName evidence="8">uS12 MTTase</shortName>
        <shortName evidence="8">uS12 methylthiotransferase</shortName>
        <ecNumber evidence="8">2.8.4.4</ecNumber>
    </recommendedName>
    <alternativeName>
        <fullName evidence="8">Ribosomal protein uS12 (aspartate-C(3))-methylthiotransferase</fullName>
    </alternativeName>
    <alternativeName>
        <fullName evidence="8">Ribosome maturation factor RimO</fullName>
    </alternativeName>
</protein>
<organism evidence="12 13">
    <name type="scientific">candidate division TA06 bacterium</name>
    <dbReference type="NCBI Taxonomy" id="2250710"/>
    <lineage>
        <taxon>Bacteria</taxon>
        <taxon>Bacteria division TA06</taxon>
    </lineage>
</organism>